<dbReference type="EMBL" id="CAEZTS010000235">
    <property type="protein sequence ID" value="CAB4595972.1"/>
    <property type="molecule type" value="Genomic_DNA"/>
</dbReference>
<dbReference type="InterPro" id="IPR029052">
    <property type="entry name" value="Metallo-depent_PP-like"/>
</dbReference>
<proteinExistence type="predicted"/>
<dbReference type="InterPro" id="IPR050126">
    <property type="entry name" value="Ap4A_hydrolase"/>
</dbReference>
<sequence>MARNVRLIGVGNDEGRGTVNDGFEGYDIIGDVHGQAGKLETLLRVMGYRHTAGAWRHDSRQAIFLGDLIDYGRRQVETVDLVRRMVDAGSARAIMGNHEFNAISWYHGWRRPTQGNFKDHEPFLDAVVGNPALYADLIGWMQELPLWIEDTANNVRFVHACWNDEHISTIGPTARLSLDDVRIASIKERAGEMPTPMRAAVECLLKGPEDPDDTFTDHHGKVRQRRVLWWSTYDGPAFCFFDHYRQSLDAPRISGPRALCLDYSDREGKHPLFAYRFDIGDASLDEDKLVRVPVA</sequence>
<evidence type="ECO:0000259" key="1">
    <source>
        <dbReference type="Pfam" id="PF00149"/>
    </source>
</evidence>
<evidence type="ECO:0000313" key="2">
    <source>
        <dbReference type="EMBL" id="CAB4595972.1"/>
    </source>
</evidence>
<feature type="domain" description="Calcineurin-like phosphoesterase" evidence="1">
    <location>
        <begin position="28"/>
        <end position="148"/>
    </location>
</feature>
<accession>A0A6J6G3S5</accession>
<dbReference type="SUPFAM" id="SSF56300">
    <property type="entry name" value="Metallo-dependent phosphatases"/>
    <property type="match status" value="1"/>
</dbReference>
<dbReference type="PANTHER" id="PTHR42850">
    <property type="entry name" value="METALLOPHOSPHOESTERASE"/>
    <property type="match status" value="1"/>
</dbReference>
<dbReference type="InterPro" id="IPR004843">
    <property type="entry name" value="Calcineurin-like_PHP"/>
</dbReference>
<name>A0A6J6G3S5_9ZZZZ</name>
<dbReference type="GO" id="GO:0016791">
    <property type="term" value="F:phosphatase activity"/>
    <property type="evidence" value="ECO:0007669"/>
    <property type="project" value="TreeGrafter"/>
</dbReference>
<dbReference type="Gene3D" id="3.60.21.10">
    <property type="match status" value="1"/>
</dbReference>
<dbReference type="PANTHER" id="PTHR42850:SF7">
    <property type="entry name" value="BIS(5'-NUCLEOSYL)-TETRAPHOSPHATASE PRPE [ASYMMETRICAL]"/>
    <property type="match status" value="1"/>
</dbReference>
<dbReference type="AlphaFoldDB" id="A0A6J6G3S5"/>
<organism evidence="2">
    <name type="scientific">freshwater metagenome</name>
    <dbReference type="NCBI Taxonomy" id="449393"/>
    <lineage>
        <taxon>unclassified sequences</taxon>
        <taxon>metagenomes</taxon>
        <taxon>ecological metagenomes</taxon>
    </lineage>
</organism>
<dbReference type="Pfam" id="PF00149">
    <property type="entry name" value="Metallophos"/>
    <property type="match status" value="1"/>
</dbReference>
<reference evidence="2" key="1">
    <citation type="submission" date="2020-05" db="EMBL/GenBank/DDBJ databases">
        <authorList>
            <person name="Chiriac C."/>
            <person name="Salcher M."/>
            <person name="Ghai R."/>
            <person name="Kavagutti S V."/>
        </authorList>
    </citation>
    <scope>NUCLEOTIDE SEQUENCE</scope>
</reference>
<protein>
    <submittedName>
        <fullName evidence="2">Unannotated protein</fullName>
    </submittedName>
</protein>
<dbReference type="GO" id="GO:0005737">
    <property type="term" value="C:cytoplasm"/>
    <property type="evidence" value="ECO:0007669"/>
    <property type="project" value="TreeGrafter"/>
</dbReference>
<gene>
    <name evidence="2" type="ORF">UFOPK1722_01897</name>
</gene>